<name>A0A2N9JG91_9ACTN</name>
<gene>
    <name evidence="1" type="ORF">MPLG2_1564</name>
</gene>
<keyword evidence="2" id="KW-1185">Reference proteome</keyword>
<proteinExistence type="predicted"/>
<protein>
    <submittedName>
        <fullName evidence="1">Uncharacterized protein</fullName>
    </submittedName>
</protein>
<dbReference type="EMBL" id="LT985188">
    <property type="protein sequence ID" value="SPD86600.1"/>
    <property type="molecule type" value="Genomic_DNA"/>
</dbReference>
<dbReference type="AlphaFoldDB" id="A0A2N9JG91"/>
<dbReference type="KEGG" id="mgg:MPLG2_1564"/>
<evidence type="ECO:0000313" key="1">
    <source>
        <dbReference type="EMBL" id="SPD86600.1"/>
    </source>
</evidence>
<accession>A0A2N9JG91</accession>
<organism evidence="1 2">
    <name type="scientific">Micropruina glycogenica</name>
    <dbReference type="NCBI Taxonomy" id="75385"/>
    <lineage>
        <taxon>Bacteria</taxon>
        <taxon>Bacillati</taxon>
        <taxon>Actinomycetota</taxon>
        <taxon>Actinomycetes</taxon>
        <taxon>Propionibacteriales</taxon>
        <taxon>Nocardioidaceae</taxon>
        <taxon>Micropruina</taxon>
    </lineage>
</organism>
<reference evidence="1 2" key="1">
    <citation type="submission" date="2018-02" db="EMBL/GenBank/DDBJ databases">
        <authorList>
            <person name="Cohen D.B."/>
            <person name="Kent A.D."/>
        </authorList>
    </citation>
    <scope>NUCLEOTIDE SEQUENCE [LARGE SCALE GENOMIC DNA]</scope>
    <source>
        <strain evidence="1">1</strain>
    </source>
</reference>
<evidence type="ECO:0000313" key="2">
    <source>
        <dbReference type="Proteomes" id="UP000238164"/>
    </source>
</evidence>
<dbReference type="Proteomes" id="UP000238164">
    <property type="component" value="Chromosome 1"/>
</dbReference>
<sequence>MSRPAAARVFDQLNQRPALISGSLGDQDSSKNLVRRALGRLVAPMTRQSLRAPDQR</sequence>